<dbReference type="GO" id="GO:0003676">
    <property type="term" value="F:nucleic acid binding"/>
    <property type="evidence" value="ECO:0007669"/>
    <property type="project" value="InterPro"/>
</dbReference>
<sequence>MTDGTWVHISGHVNTQNVRISSNENPHTIQQVPLHSEKLGVWCAVSPRRIIGPLFFHETLNSDRYINGILNPFFKQLSAEERQYEYFQEESATAHTARCEVCFQAEGGHFQHMLQRTAILYYLFTIFL</sequence>
<reference evidence="1 2" key="1">
    <citation type="submission" date="2017-12" db="EMBL/GenBank/DDBJ databases">
        <title>Hemimetabolous genomes reveal molecular basis of termite eusociality.</title>
        <authorList>
            <person name="Harrison M.C."/>
            <person name="Jongepier E."/>
            <person name="Robertson H.M."/>
            <person name="Arning N."/>
            <person name="Bitard-Feildel T."/>
            <person name="Chao H."/>
            <person name="Childers C.P."/>
            <person name="Dinh H."/>
            <person name="Doddapaneni H."/>
            <person name="Dugan S."/>
            <person name="Gowin J."/>
            <person name="Greiner C."/>
            <person name="Han Y."/>
            <person name="Hu H."/>
            <person name="Hughes D.S.T."/>
            <person name="Huylmans A.-K."/>
            <person name="Kemena C."/>
            <person name="Kremer L.P.M."/>
            <person name="Lee S.L."/>
            <person name="Lopez-Ezquerra A."/>
            <person name="Mallet L."/>
            <person name="Monroy-Kuhn J.M."/>
            <person name="Moser A."/>
            <person name="Murali S.C."/>
            <person name="Muzny D.M."/>
            <person name="Otani S."/>
            <person name="Piulachs M.-D."/>
            <person name="Poelchau M."/>
            <person name="Qu J."/>
            <person name="Schaub F."/>
            <person name="Wada-Katsumata A."/>
            <person name="Worley K.C."/>
            <person name="Xie Q."/>
            <person name="Ylla G."/>
            <person name="Poulsen M."/>
            <person name="Gibbs R.A."/>
            <person name="Schal C."/>
            <person name="Richards S."/>
            <person name="Belles X."/>
            <person name="Korb J."/>
            <person name="Bornberg-Bauer E."/>
        </authorList>
    </citation>
    <scope>NUCLEOTIDE SEQUENCE [LARGE SCALE GENOMIC DNA]</scope>
    <source>
        <tissue evidence="1">Whole body</tissue>
    </source>
</reference>
<dbReference type="Gene3D" id="3.30.420.10">
    <property type="entry name" value="Ribonuclease H-like superfamily/Ribonuclease H"/>
    <property type="match status" value="1"/>
</dbReference>
<dbReference type="InterPro" id="IPR036397">
    <property type="entry name" value="RNaseH_sf"/>
</dbReference>
<evidence type="ECO:0000313" key="2">
    <source>
        <dbReference type="Proteomes" id="UP000235965"/>
    </source>
</evidence>
<gene>
    <name evidence="1" type="ORF">B7P43_G09755</name>
</gene>
<dbReference type="EMBL" id="NEVH01000258">
    <property type="protein sequence ID" value="PNF43794.1"/>
    <property type="molecule type" value="Genomic_DNA"/>
</dbReference>
<evidence type="ECO:0000313" key="1">
    <source>
        <dbReference type="EMBL" id="PNF43794.1"/>
    </source>
</evidence>
<dbReference type="Proteomes" id="UP000235965">
    <property type="component" value="Unassembled WGS sequence"/>
</dbReference>
<comment type="caution">
    <text evidence="1">The sequence shown here is derived from an EMBL/GenBank/DDBJ whole genome shotgun (WGS) entry which is preliminary data.</text>
</comment>
<proteinExistence type="predicted"/>
<protein>
    <submittedName>
        <fullName evidence="1">Uncharacterized protein</fullName>
    </submittedName>
</protein>
<keyword evidence="2" id="KW-1185">Reference proteome</keyword>
<dbReference type="PANTHER" id="PTHR47326:SF1">
    <property type="entry name" value="HTH PSQ-TYPE DOMAIN-CONTAINING PROTEIN"/>
    <property type="match status" value="1"/>
</dbReference>
<accession>A0A2J7RSJ7</accession>
<organism evidence="1 2">
    <name type="scientific">Cryptotermes secundus</name>
    <dbReference type="NCBI Taxonomy" id="105785"/>
    <lineage>
        <taxon>Eukaryota</taxon>
        <taxon>Metazoa</taxon>
        <taxon>Ecdysozoa</taxon>
        <taxon>Arthropoda</taxon>
        <taxon>Hexapoda</taxon>
        <taxon>Insecta</taxon>
        <taxon>Pterygota</taxon>
        <taxon>Neoptera</taxon>
        <taxon>Polyneoptera</taxon>
        <taxon>Dictyoptera</taxon>
        <taxon>Blattodea</taxon>
        <taxon>Blattoidea</taxon>
        <taxon>Termitoidae</taxon>
        <taxon>Kalotermitidae</taxon>
        <taxon>Cryptotermitinae</taxon>
        <taxon>Cryptotermes</taxon>
    </lineage>
</organism>
<name>A0A2J7RSJ7_9NEOP</name>
<dbReference type="InParanoid" id="A0A2J7RSJ7"/>
<dbReference type="PANTHER" id="PTHR47326">
    <property type="entry name" value="TRANSPOSABLE ELEMENT TC3 TRANSPOSASE-LIKE PROTEIN"/>
    <property type="match status" value="1"/>
</dbReference>
<dbReference type="AlphaFoldDB" id="A0A2J7RSJ7"/>